<dbReference type="Proteomes" id="UP000281553">
    <property type="component" value="Unassembled WGS sequence"/>
</dbReference>
<name>A0A3P7NZ42_DIBLA</name>
<keyword evidence="2" id="KW-1185">Reference proteome</keyword>
<dbReference type="EMBL" id="UYRU01050136">
    <property type="protein sequence ID" value="VDN10856.1"/>
    <property type="molecule type" value="Genomic_DNA"/>
</dbReference>
<dbReference type="OrthoDB" id="6263948at2759"/>
<gene>
    <name evidence="1" type="ORF">DILT_LOCUS6687</name>
</gene>
<evidence type="ECO:0000313" key="1">
    <source>
        <dbReference type="EMBL" id="VDN10856.1"/>
    </source>
</evidence>
<dbReference type="AlphaFoldDB" id="A0A3P7NZ42"/>
<dbReference type="PANTHER" id="PTHR21301">
    <property type="entry name" value="REVERSE TRANSCRIPTASE"/>
    <property type="match status" value="1"/>
</dbReference>
<accession>A0A3P7NZ42</accession>
<evidence type="ECO:0000313" key="2">
    <source>
        <dbReference type="Proteomes" id="UP000281553"/>
    </source>
</evidence>
<evidence type="ECO:0008006" key="3">
    <source>
        <dbReference type="Google" id="ProtNLM"/>
    </source>
</evidence>
<organism evidence="1 2">
    <name type="scientific">Dibothriocephalus latus</name>
    <name type="common">Fish tapeworm</name>
    <name type="synonym">Diphyllobothrium latum</name>
    <dbReference type="NCBI Taxonomy" id="60516"/>
    <lineage>
        <taxon>Eukaryota</taxon>
        <taxon>Metazoa</taxon>
        <taxon>Spiralia</taxon>
        <taxon>Lophotrochozoa</taxon>
        <taxon>Platyhelminthes</taxon>
        <taxon>Cestoda</taxon>
        <taxon>Eucestoda</taxon>
        <taxon>Diphyllobothriidea</taxon>
        <taxon>Diphyllobothriidae</taxon>
        <taxon>Dibothriocephalus</taxon>
    </lineage>
</organism>
<proteinExistence type="predicted"/>
<sequence>MQRLESMALPSVNPKLWVRYVDDAVVVVKNDHLEALHKTINSTIPGIQFTLEKEVTNKLAFVDVLVRRNADGTLQASVYRKDTYAEVILNYESNNPISQKEVQSTV</sequence>
<reference evidence="1 2" key="1">
    <citation type="submission" date="2018-11" db="EMBL/GenBank/DDBJ databases">
        <authorList>
            <consortium name="Pathogen Informatics"/>
        </authorList>
    </citation>
    <scope>NUCLEOTIDE SEQUENCE [LARGE SCALE GENOMIC DNA]</scope>
</reference>
<protein>
    <recommendedName>
        <fullName evidence="3">Reverse transcriptase domain-containing protein</fullName>
    </recommendedName>
</protein>
<dbReference type="PANTHER" id="PTHR21301:SF11">
    <property type="entry name" value="GIY-YIG DOMAIN-CONTAINING PROTEIN"/>
    <property type="match status" value="1"/>
</dbReference>